<sequence>MLTCEMDIIKNIQYDCKSNYHDDLELLQEFWSHYRTINIPLTIQLYRKQHDSNQHDRIILYRTININSKENI</sequence>
<protein>
    <submittedName>
        <fullName evidence="1">Uncharacterized protein</fullName>
    </submittedName>
</protein>
<dbReference type="EMBL" id="JAUDFV010000139">
    <property type="protein sequence ID" value="KAL2724110.1"/>
    <property type="molecule type" value="Genomic_DNA"/>
</dbReference>
<gene>
    <name evidence="1" type="ORF">V1478_008623</name>
</gene>
<dbReference type="AlphaFoldDB" id="A0ABD2AUF5"/>
<evidence type="ECO:0000313" key="2">
    <source>
        <dbReference type="Proteomes" id="UP001607302"/>
    </source>
</evidence>
<comment type="caution">
    <text evidence="1">The sequence shown here is derived from an EMBL/GenBank/DDBJ whole genome shotgun (WGS) entry which is preliminary data.</text>
</comment>
<evidence type="ECO:0000313" key="1">
    <source>
        <dbReference type="EMBL" id="KAL2724110.1"/>
    </source>
</evidence>
<reference evidence="1 2" key="1">
    <citation type="journal article" date="2024" name="Ann. Entomol. Soc. Am.">
        <title>Genomic analyses of the southern and eastern yellowjacket wasps (Hymenoptera: Vespidae) reveal evolutionary signatures of social life.</title>
        <authorList>
            <person name="Catto M.A."/>
            <person name="Caine P.B."/>
            <person name="Orr S.E."/>
            <person name="Hunt B.G."/>
            <person name="Goodisman M.A.D."/>
        </authorList>
    </citation>
    <scope>NUCLEOTIDE SEQUENCE [LARGE SCALE GENOMIC DNA]</scope>
    <source>
        <strain evidence="1">233</strain>
        <tissue evidence="1">Head and thorax</tissue>
    </source>
</reference>
<proteinExistence type="predicted"/>
<organism evidence="1 2">
    <name type="scientific">Vespula squamosa</name>
    <name type="common">Southern yellow jacket</name>
    <name type="synonym">Wasp</name>
    <dbReference type="NCBI Taxonomy" id="30214"/>
    <lineage>
        <taxon>Eukaryota</taxon>
        <taxon>Metazoa</taxon>
        <taxon>Ecdysozoa</taxon>
        <taxon>Arthropoda</taxon>
        <taxon>Hexapoda</taxon>
        <taxon>Insecta</taxon>
        <taxon>Pterygota</taxon>
        <taxon>Neoptera</taxon>
        <taxon>Endopterygota</taxon>
        <taxon>Hymenoptera</taxon>
        <taxon>Apocrita</taxon>
        <taxon>Aculeata</taxon>
        <taxon>Vespoidea</taxon>
        <taxon>Vespidae</taxon>
        <taxon>Vespinae</taxon>
        <taxon>Vespula</taxon>
    </lineage>
</organism>
<dbReference type="Proteomes" id="UP001607302">
    <property type="component" value="Unassembled WGS sequence"/>
</dbReference>
<name>A0ABD2AUF5_VESSQ</name>
<accession>A0ABD2AUF5</accession>
<keyword evidence="2" id="KW-1185">Reference proteome</keyword>